<dbReference type="RefSeq" id="WP_144398762.1">
    <property type="nucleotide sequence ID" value="NZ_VJXW01000021.1"/>
</dbReference>
<reference evidence="3 4" key="1">
    <citation type="submission" date="2019-07" db="EMBL/GenBank/DDBJ databases">
        <title>Criibacterium bergeronii gen. nov., sp. nov. isolated from human clinical samples.</title>
        <authorList>
            <person name="Maheux A.F."/>
            <person name="Boudreau D.K."/>
            <person name="Berube E."/>
            <person name="Brodeur S."/>
            <person name="Bernard K.A."/>
            <person name="Abed J.Y."/>
            <person name="Ducrey E."/>
            <person name="Guay E.F."/>
            <person name="Raymond F."/>
            <person name="Corbeil J."/>
            <person name="Domingo M.-C."/>
            <person name="Roy P.H."/>
            <person name="Boissinot M."/>
            <person name="Tocheva E.I."/>
            <person name="Omar R.F."/>
        </authorList>
    </citation>
    <scope>NUCLEOTIDE SEQUENCE [LARGE SCALE GENOMIC DNA]</scope>
    <source>
        <strain evidence="3 4">CCRI-24246</strain>
    </source>
</reference>
<evidence type="ECO:0000313" key="4">
    <source>
        <dbReference type="Proteomes" id="UP000319424"/>
    </source>
</evidence>
<name>A0A552UY36_9FIRM</name>
<dbReference type="PANTHER" id="PTHR34978">
    <property type="entry name" value="POSSIBLE SENSOR-TRANSDUCER PROTEIN BLAR"/>
    <property type="match status" value="1"/>
</dbReference>
<evidence type="ECO:0000313" key="3">
    <source>
        <dbReference type="EMBL" id="TRW23146.1"/>
    </source>
</evidence>
<feature type="transmembrane region" description="Helical" evidence="1">
    <location>
        <begin position="37"/>
        <end position="56"/>
    </location>
</feature>
<keyword evidence="1" id="KW-0472">Membrane</keyword>
<feature type="transmembrane region" description="Helical" evidence="1">
    <location>
        <begin position="285"/>
        <end position="305"/>
    </location>
</feature>
<dbReference type="Pfam" id="PF05569">
    <property type="entry name" value="Peptidase_M56"/>
    <property type="match status" value="1"/>
</dbReference>
<dbReference type="PANTHER" id="PTHR34978:SF3">
    <property type="entry name" value="SLR0241 PROTEIN"/>
    <property type="match status" value="1"/>
</dbReference>
<dbReference type="InterPro" id="IPR008756">
    <property type="entry name" value="Peptidase_M56"/>
</dbReference>
<sequence>MFELIKVTPLDKSVKSIFIIALILFVRKYLNTKSIKYANFVLWTILFAYLLIPYSLQINLSYNYHILPKGYLFELIEISNYYSNIFVKAVGSILYKNNRQIVALLLILYIVIQIVKTANVVGKSKVISNNQVMIEYLKLFNLKRKVQIMVNDNLKVPITYGIIKPKIIVQSYMIDDDTLLKYVLVHELTHIRKFDIIINHLKYFIACIYWYNPLVFAICNYIEEDLEILCDKLVLKKVGETNEHKKEYLESMIKLIENEDEFKRKLPLKLHPTLERMKIMKRYKLSIIGVLSLVLVSLISVTSFANVEINKDNRTVSSVSPVEDIKIYEINENNRTKEITEEEYNSLNVNPNSQLGLRSADISDTQTIGRYGTKEYSFDMSSNNTAYHDGFTTKISNVSCRDGANFEVIIQENTREIYRENFDRAVTLKTEARRNNKYIVTIINRKSENLKFDIDINSYIR</sequence>
<dbReference type="CDD" id="cd07341">
    <property type="entry name" value="M56_BlaR1_MecR1_like"/>
    <property type="match status" value="1"/>
</dbReference>
<dbReference type="InterPro" id="IPR052173">
    <property type="entry name" value="Beta-lactam_resp_regulator"/>
</dbReference>
<dbReference type="OrthoDB" id="9804799at2"/>
<keyword evidence="1" id="KW-0812">Transmembrane</keyword>
<feature type="transmembrane region" description="Helical" evidence="1">
    <location>
        <begin position="101"/>
        <end position="121"/>
    </location>
</feature>
<evidence type="ECO:0000259" key="2">
    <source>
        <dbReference type="Pfam" id="PF05569"/>
    </source>
</evidence>
<proteinExistence type="predicted"/>
<evidence type="ECO:0000256" key="1">
    <source>
        <dbReference type="SAM" id="Phobius"/>
    </source>
</evidence>
<dbReference type="Proteomes" id="UP000319424">
    <property type="component" value="Unassembled WGS sequence"/>
</dbReference>
<dbReference type="AlphaFoldDB" id="A0A552UY36"/>
<feature type="transmembrane region" description="Helical" evidence="1">
    <location>
        <begin position="12"/>
        <end position="30"/>
    </location>
</feature>
<keyword evidence="1" id="KW-1133">Transmembrane helix</keyword>
<dbReference type="EMBL" id="VJXW01000021">
    <property type="protein sequence ID" value="TRW23146.1"/>
    <property type="molecule type" value="Genomic_DNA"/>
</dbReference>
<feature type="domain" description="Peptidase M56" evidence="2">
    <location>
        <begin position="12"/>
        <end position="273"/>
    </location>
</feature>
<organism evidence="3 4">
    <name type="scientific">Criibacterium bergeronii</name>
    <dbReference type="NCBI Taxonomy" id="1871336"/>
    <lineage>
        <taxon>Bacteria</taxon>
        <taxon>Bacillati</taxon>
        <taxon>Bacillota</taxon>
        <taxon>Clostridia</taxon>
        <taxon>Peptostreptococcales</taxon>
        <taxon>Filifactoraceae</taxon>
        <taxon>Criibacterium</taxon>
    </lineage>
</organism>
<accession>A0A552UY36</accession>
<comment type="caution">
    <text evidence="3">The sequence shown here is derived from an EMBL/GenBank/DDBJ whole genome shotgun (WGS) entry which is preliminary data.</text>
</comment>
<protein>
    <submittedName>
        <fullName evidence="3">M56 family metallopeptidase</fullName>
    </submittedName>
</protein>
<gene>
    <name evidence="3" type="ORF">FL857_10500</name>
</gene>